<dbReference type="Pfam" id="PF00857">
    <property type="entry name" value="Isochorismatase"/>
    <property type="match status" value="1"/>
</dbReference>
<feature type="domain" description="Isochorismatase-like" evidence="2">
    <location>
        <begin position="23"/>
        <end position="199"/>
    </location>
</feature>
<dbReference type="Proteomes" id="UP001055102">
    <property type="component" value="Unassembled WGS sequence"/>
</dbReference>
<comment type="caution">
    <text evidence="3">The sequence shown here is derived from an EMBL/GenBank/DDBJ whole genome shotgun (WGS) entry which is preliminary data.</text>
</comment>
<dbReference type="PANTHER" id="PTHR43540">
    <property type="entry name" value="PEROXYUREIDOACRYLATE/UREIDOACRYLATE AMIDOHYDROLASE-RELATED"/>
    <property type="match status" value="1"/>
</dbReference>
<dbReference type="SUPFAM" id="SSF52499">
    <property type="entry name" value="Isochorismatase-like hydrolases"/>
    <property type="match status" value="1"/>
</dbReference>
<dbReference type="InterPro" id="IPR000868">
    <property type="entry name" value="Isochorismatase-like_dom"/>
</dbReference>
<reference evidence="3" key="1">
    <citation type="journal article" date="2021" name="Front. Microbiol.">
        <title>Comprehensive Comparative Genomics and Phenotyping of Methylobacterium Species.</title>
        <authorList>
            <person name="Alessa O."/>
            <person name="Ogura Y."/>
            <person name="Fujitani Y."/>
            <person name="Takami H."/>
            <person name="Hayashi T."/>
            <person name="Sahin N."/>
            <person name="Tani A."/>
        </authorList>
    </citation>
    <scope>NUCLEOTIDE SEQUENCE</scope>
    <source>
        <strain evidence="3">LMG 23639</strain>
    </source>
</reference>
<reference evidence="3" key="2">
    <citation type="submission" date="2021-08" db="EMBL/GenBank/DDBJ databases">
        <authorList>
            <person name="Tani A."/>
            <person name="Ola A."/>
            <person name="Ogura Y."/>
            <person name="Katsura K."/>
            <person name="Hayashi T."/>
        </authorList>
    </citation>
    <scope>NUCLEOTIDE SEQUENCE</scope>
    <source>
        <strain evidence="3">LMG 23639</strain>
    </source>
</reference>
<keyword evidence="1" id="KW-0378">Hydrolase</keyword>
<sequence length="218" mass="23141">MTRIHGLPVLRTLEDVCASGTLAFLIYDMQAGICSQIKGADAVTKVVVDLRGACREAGVPVVYTRHLSLPKPWTGSFATRMGMAWQRTDDPEAVKPWFLRDSPAFALVPELAPDADEIVFDKLAMSAFEGTPLTFALRDRGIAALAIAGIATEIGIEPTVRHAADLGIVPIVVTDACAGGHAEAAERSLESLRFMGDAILTDSATFRAAFATSSGAPR</sequence>
<gene>
    <name evidence="3" type="primary">rutB_1</name>
    <name evidence="3" type="ORF">AOPFMNJM_1266</name>
</gene>
<dbReference type="InterPro" id="IPR050272">
    <property type="entry name" value="Isochorismatase-like_hydrls"/>
</dbReference>
<dbReference type="InterPro" id="IPR036380">
    <property type="entry name" value="Isochorismatase-like_sf"/>
</dbReference>
<evidence type="ECO:0000313" key="3">
    <source>
        <dbReference type="EMBL" id="GJE05960.1"/>
    </source>
</evidence>
<dbReference type="CDD" id="cd00431">
    <property type="entry name" value="cysteine_hydrolases"/>
    <property type="match status" value="1"/>
</dbReference>
<organism evidence="3 4">
    <name type="scientific">Methylobacterium jeotgali</name>
    <dbReference type="NCBI Taxonomy" id="381630"/>
    <lineage>
        <taxon>Bacteria</taxon>
        <taxon>Pseudomonadati</taxon>
        <taxon>Pseudomonadota</taxon>
        <taxon>Alphaproteobacteria</taxon>
        <taxon>Hyphomicrobiales</taxon>
        <taxon>Methylobacteriaceae</taxon>
        <taxon>Methylobacterium</taxon>
    </lineage>
</organism>
<dbReference type="RefSeq" id="WP_238274622.1">
    <property type="nucleotide sequence ID" value="NZ_BPQR01000020.1"/>
</dbReference>
<evidence type="ECO:0000259" key="2">
    <source>
        <dbReference type="Pfam" id="PF00857"/>
    </source>
</evidence>
<dbReference type="EMBL" id="BPQR01000020">
    <property type="protein sequence ID" value="GJE05960.1"/>
    <property type="molecule type" value="Genomic_DNA"/>
</dbReference>
<proteinExistence type="predicted"/>
<protein>
    <submittedName>
        <fullName evidence="3">Peroxyureidoacrylate/ureidoacrylate amidohydrolase RutB</fullName>
    </submittedName>
</protein>
<dbReference type="Gene3D" id="3.40.50.850">
    <property type="entry name" value="Isochorismatase-like"/>
    <property type="match status" value="1"/>
</dbReference>
<evidence type="ECO:0000313" key="4">
    <source>
        <dbReference type="Proteomes" id="UP001055102"/>
    </source>
</evidence>
<keyword evidence="4" id="KW-1185">Reference proteome</keyword>
<name>A0ABQ4SVN4_9HYPH</name>
<accession>A0ABQ4SVN4</accession>
<evidence type="ECO:0000256" key="1">
    <source>
        <dbReference type="ARBA" id="ARBA00022801"/>
    </source>
</evidence>